<dbReference type="EMBL" id="BARS01050751">
    <property type="protein sequence ID" value="GAG51142.1"/>
    <property type="molecule type" value="Genomic_DNA"/>
</dbReference>
<name>X0YX54_9ZZZZ</name>
<dbReference type="AlphaFoldDB" id="X0YX54"/>
<gene>
    <name evidence="1" type="ORF">S01H1_75708</name>
</gene>
<comment type="caution">
    <text evidence="1">The sequence shown here is derived from an EMBL/GenBank/DDBJ whole genome shotgun (WGS) entry which is preliminary data.</text>
</comment>
<reference evidence="1" key="1">
    <citation type="journal article" date="2014" name="Front. Microbiol.">
        <title>High frequency of phylogenetically diverse reductive dehalogenase-homologous genes in deep subseafloor sedimentary metagenomes.</title>
        <authorList>
            <person name="Kawai M."/>
            <person name="Futagami T."/>
            <person name="Toyoda A."/>
            <person name="Takaki Y."/>
            <person name="Nishi S."/>
            <person name="Hori S."/>
            <person name="Arai W."/>
            <person name="Tsubouchi T."/>
            <person name="Morono Y."/>
            <person name="Uchiyama I."/>
            <person name="Ito T."/>
            <person name="Fujiyama A."/>
            <person name="Inagaki F."/>
            <person name="Takami H."/>
        </authorList>
    </citation>
    <scope>NUCLEOTIDE SEQUENCE</scope>
    <source>
        <strain evidence="1">Expedition CK06-06</strain>
    </source>
</reference>
<protein>
    <submittedName>
        <fullName evidence="1">Uncharacterized protein</fullName>
    </submittedName>
</protein>
<organism evidence="1">
    <name type="scientific">marine sediment metagenome</name>
    <dbReference type="NCBI Taxonomy" id="412755"/>
    <lineage>
        <taxon>unclassified sequences</taxon>
        <taxon>metagenomes</taxon>
        <taxon>ecological metagenomes</taxon>
    </lineage>
</organism>
<evidence type="ECO:0000313" key="1">
    <source>
        <dbReference type="EMBL" id="GAG51142.1"/>
    </source>
</evidence>
<feature type="non-terminal residue" evidence="1">
    <location>
        <position position="30"/>
    </location>
</feature>
<accession>X0YX54</accession>
<proteinExistence type="predicted"/>
<sequence length="30" mass="3606">MRGMNSWKDLQGRSADIFMLNSMLEQMRCR</sequence>